<evidence type="ECO:0000313" key="3">
    <source>
        <dbReference type="Proteomes" id="UP000265520"/>
    </source>
</evidence>
<organism evidence="2 3">
    <name type="scientific">Trifolium medium</name>
    <dbReference type="NCBI Taxonomy" id="97028"/>
    <lineage>
        <taxon>Eukaryota</taxon>
        <taxon>Viridiplantae</taxon>
        <taxon>Streptophyta</taxon>
        <taxon>Embryophyta</taxon>
        <taxon>Tracheophyta</taxon>
        <taxon>Spermatophyta</taxon>
        <taxon>Magnoliopsida</taxon>
        <taxon>eudicotyledons</taxon>
        <taxon>Gunneridae</taxon>
        <taxon>Pentapetalae</taxon>
        <taxon>rosids</taxon>
        <taxon>fabids</taxon>
        <taxon>Fabales</taxon>
        <taxon>Fabaceae</taxon>
        <taxon>Papilionoideae</taxon>
        <taxon>50 kb inversion clade</taxon>
        <taxon>NPAAA clade</taxon>
        <taxon>Hologalegina</taxon>
        <taxon>IRL clade</taxon>
        <taxon>Trifolieae</taxon>
        <taxon>Trifolium</taxon>
    </lineage>
</organism>
<name>A0A392RWI0_9FABA</name>
<keyword evidence="1" id="KW-0472">Membrane</keyword>
<feature type="transmembrane region" description="Helical" evidence="1">
    <location>
        <begin position="12"/>
        <end position="37"/>
    </location>
</feature>
<protein>
    <submittedName>
        <fullName evidence="2">Uncharacterized protein</fullName>
    </submittedName>
</protein>
<dbReference type="AlphaFoldDB" id="A0A392RWI0"/>
<accession>A0A392RWI0</accession>
<sequence>MATPPLNPPLGSLVVGSAATCFELVVGGFLILHGCGCYYSPNSSFVRRVVSPMVVSSTAVVKLSAAIVVM</sequence>
<evidence type="ECO:0000256" key="1">
    <source>
        <dbReference type="SAM" id="Phobius"/>
    </source>
</evidence>
<comment type="caution">
    <text evidence="2">The sequence shown here is derived from an EMBL/GenBank/DDBJ whole genome shotgun (WGS) entry which is preliminary data.</text>
</comment>
<keyword evidence="3" id="KW-1185">Reference proteome</keyword>
<dbReference type="Proteomes" id="UP000265520">
    <property type="component" value="Unassembled WGS sequence"/>
</dbReference>
<proteinExistence type="predicted"/>
<evidence type="ECO:0000313" key="2">
    <source>
        <dbReference type="EMBL" id="MCI40424.1"/>
    </source>
</evidence>
<keyword evidence="1" id="KW-0812">Transmembrane</keyword>
<keyword evidence="1" id="KW-1133">Transmembrane helix</keyword>
<reference evidence="2 3" key="1">
    <citation type="journal article" date="2018" name="Front. Plant Sci.">
        <title>Red Clover (Trifolium pratense) and Zigzag Clover (T. medium) - A Picture of Genomic Similarities and Differences.</title>
        <authorList>
            <person name="Dluhosova J."/>
            <person name="Istvanek J."/>
            <person name="Nedelnik J."/>
            <person name="Repkova J."/>
        </authorList>
    </citation>
    <scope>NUCLEOTIDE SEQUENCE [LARGE SCALE GENOMIC DNA]</scope>
    <source>
        <strain evidence="3">cv. 10/8</strain>
        <tissue evidence="2">Leaf</tissue>
    </source>
</reference>
<feature type="non-terminal residue" evidence="2">
    <location>
        <position position="70"/>
    </location>
</feature>
<dbReference type="EMBL" id="LXQA010279634">
    <property type="protein sequence ID" value="MCI40424.1"/>
    <property type="molecule type" value="Genomic_DNA"/>
</dbReference>